<protein>
    <submittedName>
        <fullName evidence="1">Uncharacterized protein</fullName>
    </submittedName>
</protein>
<organism evidence="1 2">
    <name type="scientific">Lactuca saligna</name>
    <name type="common">Willowleaf lettuce</name>
    <dbReference type="NCBI Taxonomy" id="75948"/>
    <lineage>
        <taxon>Eukaryota</taxon>
        <taxon>Viridiplantae</taxon>
        <taxon>Streptophyta</taxon>
        <taxon>Embryophyta</taxon>
        <taxon>Tracheophyta</taxon>
        <taxon>Spermatophyta</taxon>
        <taxon>Magnoliopsida</taxon>
        <taxon>eudicotyledons</taxon>
        <taxon>Gunneridae</taxon>
        <taxon>Pentapetalae</taxon>
        <taxon>asterids</taxon>
        <taxon>campanulids</taxon>
        <taxon>Asterales</taxon>
        <taxon>Asteraceae</taxon>
        <taxon>Cichorioideae</taxon>
        <taxon>Cichorieae</taxon>
        <taxon>Lactucinae</taxon>
        <taxon>Lactuca</taxon>
    </lineage>
</organism>
<gene>
    <name evidence="1" type="ORF">LSALG_LOCUS28085</name>
</gene>
<sequence>MRSTRSSSFNSKFRNTAEMALNLEDNNDDSVVEPEGQLSYSLLDVYDADSKRLVLQNSFIEITEQTVHDMMGLPIGGEDINELPLCDKGNEILE</sequence>
<name>A0AA35ZAT1_LACSI</name>
<reference evidence="1" key="1">
    <citation type="submission" date="2023-04" db="EMBL/GenBank/DDBJ databases">
        <authorList>
            <person name="Vijverberg K."/>
            <person name="Xiong W."/>
            <person name="Schranz E."/>
        </authorList>
    </citation>
    <scope>NUCLEOTIDE SEQUENCE</scope>
</reference>
<keyword evidence="2" id="KW-1185">Reference proteome</keyword>
<evidence type="ECO:0000313" key="2">
    <source>
        <dbReference type="Proteomes" id="UP001177003"/>
    </source>
</evidence>
<dbReference type="AlphaFoldDB" id="A0AA35ZAT1"/>
<evidence type="ECO:0000313" key="1">
    <source>
        <dbReference type="EMBL" id="CAI9288814.1"/>
    </source>
</evidence>
<dbReference type="EMBL" id="OX465082">
    <property type="protein sequence ID" value="CAI9288814.1"/>
    <property type="molecule type" value="Genomic_DNA"/>
</dbReference>
<accession>A0AA35ZAT1</accession>
<proteinExistence type="predicted"/>
<dbReference type="Proteomes" id="UP001177003">
    <property type="component" value="Chromosome 6"/>
</dbReference>